<evidence type="ECO:0000313" key="1">
    <source>
        <dbReference type="EMBL" id="KAL0274609.1"/>
    </source>
</evidence>
<dbReference type="PANTHER" id="PTHR31296:SF1">
    <property type="entry name" value="MITOCHONDRIAL PROTEIN C2ORF69"/>
    <property type="match status" value="1"/>
</dbReference>
<dbReference type="Pfam" id="PF10561">
    <property type="entry name" value="C2orf69"/>
    <property type="match status" value="2"/>
</dbReference>
<reference evidence="1" key="1">
    <citation type="journal article" date="2024" name="Gigascience">
        <title>Chromosome-level genome of the poultry shaft louse Menopon gallinae provides insight into the host-switching and adaptive evolution of parasitic lice.</title>
        <authorList>
            <person name="Xu Y."/>
            <person name="Ma L."/>
            <person name="Liu S."/>
            <person name="Liang Y."/>
            <person name="Liu Q."/>
            <person name="He Z."/>
            <person name="Tian L."/>
            <person name="Duan Y."/>
            <person name="Cai W."/>
            <person name="Li H."/>
            <person name="Song F."/>
        </authorList>
    </citation>
    <scope>NUCLEOTIDE SEQUENCE</scope>
    <source>
        <strain evidence="1">Cailab_2023a</strain>
    </source>
</reference>
<dbReference type="AlphaFoldDB" id="A0AAW2HXN7"/>
<dbReference type="GO" id="GO:0005739">
    <property type="term" value="C:mitochondrion"/>
    <property type="evidence" value="ECO:0007669"/>
    <property type="project" value="TreeGrafter"/>
</dbReference>
<proteinExistence type="predicted"/>
<organism evidence="1">
    <name type="scientific">Menopon gallinae</name>
    <name type="common">poultry shaft louse</name>
    <dbReference type="NCBI Taxonomy" id="328185"/>
    <lineage>
        <taxon>Eukaryota</taxon>
        <taxon>Metazoa</taxon>
        <taxon>Ecdysozoa</taxon>
        <taxon>Arthropoda</taxon>
        <taxon>Hexapoda</taxon>
        <taxon>Insecta</taxon>
        <taxon>Pterygota</taxon>
        <taxon>Neoptera</taxon>
        <taxon>Paraneoptera</taxon>
        <taxon>Psocodea</taxon>
        <taxon>Troctomorpha</taxon>
        <taxon>Phthiraptera</taxon>
        <taxon>Amblycera</taxon>
        <taxon>Menoponidae</taxon>
        <taxon>Menopon</taxon>
    </lineage>
</organism>
<dbReference type="PANTHER" id="PTHR31296">
    <property type="entry name" value="UPF0565 PROTEIN C2ORF69"/>
    <property type="match status" value="1"/>
</dbReference>
<accession>A0AAW2HXN7</accession>
<gene>
    <name evidence="1" type="ORF">PYX00_002705</name>
</gene>
<name>A0AAW2HXN7_9NEOP</name>
<dbReference type="InterPro" id="IPR018881">
    <property type="entry name" value="C2orf69_mit"/>
</dbReference>
<dbReference type="EMBL" id="JARGDH010000002">
    <property type="protein sequence ID" value="KAL0274609.1"/>
    <property type="molecule type" value="Genomic_DNA"/>
</dbReference>
<sequence>MICRTVLERIGQRFFSRKMLDAADTASLKLKGVVGYNGRQNDVIYCHPLEKSEQTTAVIYFGGDIQDFIENMEMPAEKSSRKFSSVEEDNKHYMKWNLDHVANILGTSFPTSHIIVVRPARMEVRTFSCFDNFVRSNTNGVPEHTPTHYALHHLEQILKCISDRVRTKKQRPVDESGLEDGEIMGSPEQTEWWSQDLDLDMYNLTLIGFSKGCVVLNQFIYEFHYLKTLTPGDEILSSFVDRITDMYWLDGGHSGDKNTWITSRCLLETLSRLDIKIHVHVTPYQVRDERRAWIGTEQKMFCELLRSAGADIVETLHFENDTPSLQKHFQVLTAFTMH</sequence>
<protein>
    <submittedName>
        <fullName evidence="1">Uncharacterized protein</fullName>
    </submittedName>
</protein>
<comment type="caution">
    <text evidence="1">The sequence shown here is derived from an EMBL/GenBank/DDBJ whole genome shotgun (WGS) entry which is preliminary data.</text>
</comment>